<feature type="compositionally biased region" description="Polar residues" evidence="1">
    <location>
        <begin position="499"/>
        <end position="515"/>
    </location>
</feature>
<gene>
    <name evidence="4" type="ORF">KSP39_PZI000686</name>
</gene>
<dbReference type="InterPro" id="IPR022212">
    <property type="entry name" value="DUF3741"/>
</dbReference>
<accession>A0AAP0C1T3</accession>
<evidence type="ECO:0000259" key="2">
    <source>
        <dbReference type="Pfam" id="PF12552"/>
    </source>
</evidence>
<evidence type="ECO:0000313" key="4">
    <source>
        <dbReference type="EMBL" id="KAK8957921.1"/>
    </source>
</evidence>
<dbReference type="InterPro" id="IPR025486">
    <property type="entry name" value="DUF4378"/>
</dbReference>
<dbReference type="AlphaFoldDB" id="A0AAP0C1T3"/>
<dbReference type="PANTHER" id="PTHR46634">
    <property type="entry name" value="M REDUCTASE II SUBUNIT GAMMA, PUTATIVE (DUF3741)-RELATED"/>
    <property type="match status" value="1"/>
</dbReference>
<feature type="domain" description="DUF4378" evidence="3">
    <location>
        <begin position="661"/>
        <end position="828"/>
    </location>
</feature>
<dbReference type="PANTHER" id="PTHR46634:SF3">
    <property type="entry name" value="M REDUCTASE II SUBUNIT GAMMA, PUTATIVE (DUF3741)-RELATED"/>
    <property type="match status" value="1"/>
</dbReference>
<dbReference type="Pfam" id="PF14309">
    <property type="entry name" value="DUF4378"/>
    <property type="match status" value="1"/>
</dbReference>
<feature type="domain" description="DUF3741" evidence="2">
    <location>
        <begin position="175"/>
        <end position="217"/>
    </location>
</feature>
<evidence type="ECO:0000256" key="1">
    <source>
        <dbReference type="SAM" id="MobiDB-lite"/>
    </source>
</evidence>
<keyword evidence="5" id="KW-1185">Reference proteome</keyword>
<sequence>MFDLSNGVVRTKLLTDKAQGDVHKEQTDFVKKAIHILGSQVTSKLWKSAGRRLGEKPMQMLIAQELSNTIELKEKPAGVVAKLMGLNSLPVQQRVSPCKKNLQDANLHRLSITAVDRQQEESYFSRTKKFDGDSHVREKGYKDAYEVKQKVSAGIQFENDNPHPEDYHRSIAEKRSIEAKRLTTNEKLLRSKELKDALEVLSSNRDLFLKLLEEPNSLFSSQLKELNQTNSLGNHAKCITVLKPTTSADTDHDKSSSKNQHTFGEEITGFDGHDQSSTFFTPKAEAASQSTRIMVLKASTDEDVRSREVAKGITLRVQKDLASTQKNVCPRASALSSGCVDDENSLNVSETISHTSYSFESSVRREAKKRLCERWESVISNGVDCEQGDVRKKSSNTLGEMLSIPEVKKVEEAADRLAISPRVSHDKEQHMSITRSKSLPASSYCESIRGKEEISPTLSSKSARAPKTKNARTSLKEKVVGLFFSRMKTLVRDRPSLFGSVSSDSRQLQQNSSSAVKDDNTVEDNRISDENSLKTAGGTNITFLSPISVNGTEKHGNVSLKGFHSIEKLWKSEVPREKNCNKPSSISALERPSRDDDPPGILPLSSQSAIISNPQALSRSPLISSVSRSSNWETLHPDSVPMTSFKLFRLFFKEDEEQERLDFITKLLSSSNLADERSAALLEKSHTLDSPLNPALLDELLERKGEEAKCRERRSNQMLYFDSVNIALKGICQCLLADAYPWPTATRRSRKRAEANLSVRDAVWFRIKDCFSEDENRASGKAENIRKYVNHLVRREAAGGGLVESMWLEMDEVGKEICEGMLEELFDDMLADLTSCWWL</sequence>
<protein>
    <recommendedName>
        <fullName evidence="6">DUF4378 domain-containing protein</fullName>
    </recommendedName>
</protein>
<dbReference type="EMBL" id="JBBWWQ010000001">
    <property type="protein sequence ID" value="KAK8957921.1"/>
    <property type="molecule type" value="Genomic_DNA"/>
</dbReference>
<evidence type="ECO:0000313" key="5">
    <source>
        <dbReference type="Proteomes" id="UP001418222"/>
    </source>
</evidence>
<organism evidence="4 5">
    <name type="scientific">Platanthera zijinensis</name>
    <dbReference type="NCBI Taxonomy" id="2320716"/>
    <lineage>
        <taxon>Eukaryota</taxon>
        <taxon>Viridiplantae</taxon>
        <taxon>Streptophyta</taxon>
        <taxon>Embryophyta</taxon>
        <taxon>Tracheophyta</taxon>
        <taxon>Spermatophyta</taxon>
        <taxon>Magnoliopsida</taxon>
        <taxon>Liliopsida</taxon>
        <taxon>Asparagales</taxon>
        <taxon>Orchidaceae</taxon>
        <taxon>Orchidoideae</taxon>
        <taxon>Orchideae</taxon>
        <taxon>Orchidinae</taxon>
        <taxon>Platanthera</taxon>
    </lineage>
</organism>
<evidence type="ECO:0008006" key="6">
    <source>
        <dbReference type="Google" id="ProtNLM"/>
    </source>
</evidence>
<dbReference type="Proteomes" id="UP001418222">
    <property type="component" value="Unassembled WGS sequence"/>
</dbReference>
<feature type="region of interest" description="Disordered" evidence="1">
    <location>
        <begin position="497"/>
        <end position="535"/>
    </location>
</feature>
<evidence type="ECO:0000259" key="3">
    <source>
        <dbReference type="Pfam" id="PF14309"/>
    </source>
</evidence>
<dbReference type="Pfam" id="PF12552">
    <property type="entry name" value="DUF3741"/>
    <property type="match status" value="1"/>
</dbReference>
<name>A0AAP0C1T3_9ASPA</name>
<comment type="caution">
    <text evidence="4">The sequence shown here is derived from an EMBL/GenBank/DDBJ whole genome shotgun (WGS) entry which is preliminary data.</text>
</comment>
<feature type="region of interest" description="Disordered" evidence="1">
    <location>
        <begin position="574"/>
        <end position="606"/>
    </location>
</feature>
<feature type="compositionally biased region" description="Basic and acidic residues" evidence="1">
    <location>
        <begin position="516"/>
        <end position="532"/>
    </location>
</feature>
<proteinExistence type="predicted"/>
<reference evidence="4 5" key="1">
    <citation type="journal article" date="2022" name="Nat. Plants">
        <title>Genomes of leafy and leafless Platanthera orchids illuminate the evolution of mycoheterotrophy.</title>
        <authorList>
            <person name="Li M.H."/>
            <person name="Liu K.W."/>
            <person name="Li Z."/>
            <person name="Lu H.C."/>
            <person name="Ye Q.L."/>
            <person name="Zhang D."/>
            <person name="Wang J.Y."/>
            <person name="Li Y.F."/>
            <person name="Zhong Z.M."/>
            <person name="Liu X."/>
            <person name="Yu X."/>
            <person name="Liu D.K."/>
            <person name="Tu X.D."/>
            <person name="Liu B."/>
            <person name="Hao Y."/>
            <person name="Liao X.Y."/>
            <person name="Jiang Y.T."/>
            <person name="Sun W.H."/>
            <person name="Chen J."/>
            <person name="Chen Y.Q."/>
            <person name="Ai Y."/>
            <person name="Zhai J.W."/>
            <person name="Wu S.S."/>
            <person name="Zhou Z."/>
            <person name="Hsiao Y.Y."/>
            <person name="Wu W.L."/>
            <person name="Chen Y.Y."/>
            <person name="Lin Y.F."/>
            <person name="Hsu J.L."/>
            <person name="Li C.Y."/>
            <person name="Wang Z.W."/>
            <person name="Zhao X."/>
            <person name="Zhong W.Y."/>
            <person name="Ma X.K."/>
            <person name="Ma L."/>
            <person name="Huang J."/>
            <person name="Chen G.Z."/>
            <person name="Huang M.Z."/>
            <person name="Huang L."/>
            <person name="Peng D.H."/>
            <person name="Luo Y.B."/>
            <person name="Zou S.Q."/>
            <person name="Chen S.P."/>
            <person name="Lan S."/>
            <person name="Tsai W.C."/>
            <person name="Van de Peer Y."/>
            <person name="Liu Z.J."/>
        </authorList>
    </citation>
    <scope>NUCLEOTIDE SEQUENCE [LARGE SCALE GENOMIC DNA]</scope>
    <source>
        <strain evidence="4">Lor287</strain>
    </source>
</reference>